<keyword evidence="2" id="KW-1185">Reference proteome</keyword>
<dbReference type="Gene3D" id="3.40.50.1820">
    <property type="entry name" value="alpha/beta hydrolase"/>
    <property type="match status" value="2"/>
</dbReference>
<evidence type="ECO:0000313" key="1">
    <source>
        <dbReference type="EMBL" id="KAK7851430.1"/>
    </source>
</evidence>
<dbReference type="Proteomes" id="UP000237347">
    <property type="component" value="Unassembled WGS sequence"/>
</dbReference>
<dbReference type="PANTHER" id="PTHR31479">
    <property type="entry name" value="ALPHA/BETA-HYDROLASES SUPERFAMILY PROTEIN"/>
    <property type="match status" value="1"/>
</dbReference>
<dbReference type="AlphaFoldDB" id="A0AAW0LJC9"/>
<dbReference type="SUPFAM" id="SSF53474">
    <property type="entry name" value="alpha/beta-Hydrolases"/>
    <property type="match status" value="2"/>
</dbReference>
<proteinExistence type="predicted"/>
<organism evidence="1 2">
    <name type="scientific">Quercus suber</name>
    <name type="common">Cork oak</name>
    <dbReference type="NCBI Taxonomy" id="58331"/>
    <lineage>
        <taxon>Eukaryota</taxon>
        <taxon>Viridiplantae</taxon>
        <taxon>Streptophyta</taxon>
        <taxon>Embryophyta</taxon>
        <taxon>Tracheophyta</taxon>
        <taxon>Spermatophyta</taxon>
        <taxon>Magnoliopsida</taxon>
        <taxon>eudicotyledons</taxon>
        <taxon>Gunneridae</taxon>
        <taxon>Pentapetalae</taxon>
        <taxon>rosids</taxon>
        <taxon>fabids</taxon>
        <taxon>Fagales</taxon>
        <taxon>Fagaceae</taxon>
        <taxon>Quercus</taxon>
    </lineage>
</organism>
<protein>
    <submittedName>
        <fullName evidence="1">Gdsl esterase/lipase</fullName>
    </submittedName>
</protein>
<dbReference type="InterPro" id="IPR029058">
    <property type="entry name" value="AB_hydrolase_fold"/>
</dbReference>
<gene>
    <name evidence="1" type="ORF">CFP56_041954</name>
</gene>
<reference evidence="1 2" key="1">
    <citation type="journal article" date="2018" name="Sci. Data">
        <title>The draft genome sequence of cork oak.</title>
        <authorList>
            <person name="Ramos A.M."/>
            <person name="Usie A."/>
            <person name="Barbosa P."/>
            <person name="Barros P.M."/>
            <person name="Capote T."/>
            <person name="Chaves I."/>
            <person name="Simoes F."/>
            <person name="Abreu I."/>
            <person name="Carrasquinho I."/>
            <person name="Faro C."/>
            <person name="Guimaraes J.B."/>
            <person name="Mendonca D."/>
            <person name="Nobrega F."/>
            <person name="Rodrigues L."/>
            <person name="Saibo N.J.M."/>
            <person name="Varela M.C."/>
            <person name="Egas C."/>
            <person name="Matos J."/>
            <person name="Miguel C.M."/>
            <person name="Oliveira M.M."/>
            <person name="Ricardo C.P."/>
            <person name="Goncalves S."/>
        </authorList>
    </citation>
    <scope>NUCLEOTIDE SEQUENCE [LARGE SCALE GENOMIC DNA]</scope>
    <source>
        <strain evidence="2">cv. HL8</strain>
    </source>
</reference>
<sequence length="658" mass="74838">MGGVQHHYMLYRKNKDHRRSIAASLVQGVYILEQDRQQNRQGPQAFAPGWWDFFDFQLSDVLVDNVDNSIFGAIFESKFPASYCDDSKTETPKYVIAFRGTITEPGTLLRDLMLDLGCILNKLQSDTRFEIAMKYVKEMVDFAGAENIWLAGHSLGSAMALLTGKNMIKVGYNLETYLFNPPFLSIPIERIKDQKVKDTLRIANTIVKAGLVAATKAYNSKPREDDSFATLSAWLPNLFVNPDDPICAEYIGYFEHRKKMQEIGAENVERIATTNSFRNLFKNALGMDLEEALHLIPSSHLTTIQGQSLNFRRAHGIQQWLNPNIQCQHKLYQFKKNKDHRRSIAASLVQGVYILEQDRQQNRQGPQAFAPGWWDFFDFQLSDVLVDNVDNSIFGAIFESKFPASYCDDSKTETPKYVIAFRGTITEPGTLLRDLMLDLGCILNKLQSDTRFEIAMKYVKEMVDFAGAENIWLAGHSLGSAMALLTGKNMIKVGYNLETYLFNPPFLSIPIERIKDQKVKDTLRIANTIVKAGLVAATKAYNSKPREDDSFATLSAWLPNLFVNPDDPICAEYIGYFEHRKKMQEIGAENVERIATTNSFRNLFKNALGMDLEEALHLIPSSHLTTIQGQSLNFRRAHGIQQWLNPNIQCQHKLYQFK</sequence>
<dbReference type="EMBL" id="PKMF04000087">
    <property type="protein sequence ID" value="KAK7851430.1"/>
    <property type="molecule type" value="Genomic_DNA"/>
</dbReference>
<dbReference type="PANTHER" id="PTHR31479:SF2">
    <property type="entry name" value="ALPHA_BETA-HYDROLASES SUPERFAMILY PROTEIN"/>
    <property type="match status" value="1"/>
</dbReference>
<accession>A0AAW0LJC9</accession>
<name>A0AAW0LJC9_QUESU</name>
<evidence type="ECO:0000313" key="2">
    <source>
        <dbReference type="Proteomes" id="UP000237347"/>
    </source>
</evidence>
<comment type="caution">
    <text evidence="1">The sequence shown here is derived from an EMBL/GenBank/DDBJ whole genome shotgun (WGS) entry which is preliminary data.</text>
</comment>